<dbReference type="SUPFAM" id="SSF52172">
    <property type="entry name" value="CheY-like"/>
    <property type="match status" value="1"/>
</dbReference>
<dbReference type="EMBL" id="UGVI01000001">
    <property type="protein sequence ID" value="SUE14316.1"/>
    <property type="molecule type" value="Genomic_DNA"/>
</dbReference>
<dbReference type="InterPro" id="IPR011006">
    <property type="entry name" value="CheY-like_superfamily"/>
</dbReference>
<name>A0A379LXQ7_9NOCA</name>
<feature type="domain" description="Response regulatory" evidence="2">
    <location>
        <begin position="46"/>
        <end position="165"/>
    </location>
</feature>
<keyword evidence="4" id="KW-1185">Reference proteome</keyword>
<dbReference type="Gene3D" id="3.40.50.2300">
    <property type="match status" value="1"/>
</dbReference>
<keyword evidence="1" id="KW-0597">Phosphoprotein</keyword>
<evidence type="ECO:0000256" key="1">
    <source>
        <dbReference type="PROSITE-ProRule" id="PRU00169"/>
    </source>
</evidence>
<protein>
    <submittedName>
        <fullName evidence="3">Two-component response regulator</fullName>
    </submittedName>
</protein>
<dbReference type="AlphaFoldDB" id="A0A379LXQ7"/>
<gene>
    <name evidence="3" type="ORF">NCTC13296_01156</name>
</gene>
<dbReference type="InterPro" id="IPR001789">
    <property type="entry name" value="Sig_transdc_resp-reg_receiver"/>
</dbReference>
<reference evidence="3 4" key="1">
    <citation type="submission" date="2018-06" db="EMBL/GenBank/DDBJ databases">
        <authorList>
            <consortium name="Pathogen Informatics"/>
            <person name="Doyle S."/>
        </authorList>
    </citation>
    <scope>NUCLEOTIDE SEQUENCE [LARGE SCALE GENOMIC DNA]</scope>
    <source>
        <strain evidence="3 4">NCTC13296</strain>
    </source>
</reference>
<feature type="modified residue" description="4-aspartylphosphate" evidence="1">
    <location>
        <position position="101"/>
    </location>
</feature>
<dbReference type="PROSITE" id="PS50110">
    <property type="entry name" value="RESPONSE_REGULATORY"/>
    <property type="match status" value="1"/>
</dbReference>
<proteinExistence type="predicted"/>
<sequence length="172" mass="18287">MSGGGGIFSEADPDLGLRLRTAPRHAGSPGEPPASASIVPVTDSLRILVYSDDATVRQQVRDALGTRLHPDLPPLDYVEVATPPVVVERMHAGDIDLAVLDGESAPAGGMGIAKQLEDELDSCPPIVVLIARADDEWLARWSGAEVALRHPVDPIRLGRQVLALLTSRSRHS</sequence>
<dbReference type="Proteomes" id="UP000254569">
    <property type="component" value="Unassembled WGS sequence"/>
</dbReference>
<organism evidence="3 4">
    <name type="scientific">Rhodococcus gordoniae</name>
    <dbReference type="NCBI Taxonomy" id="223392"/>
    <lineage>
        <taxon>Bacteria</taxon>
        <taxon>Bacillati</taxon>
        <taxon>Actinomycetota</taxon>
        <taxon>Actinomycetes</taxon>
        <taxon>Mycobacteriales</taxon>
        <taxon>Nocardiaceae</taxon>
        <taxon>Rhodococcus</taxon>
    </lineage>
</organism>
<accession>A0A379LXQ7</accession>
<dbReference type="GO" id="GO:0000160">
    <property type="term" value="P:phosphorelay signal transduction system"/>
    <property type="evidence" value="ECO:0007669"/>
    <property type="project" value="InterPro"/>
</dbReference>
<evidence type="ECO:0000313" key="4">
    <source>
        <dbReference type="Proteomes" id="UP000254569"/>
    </source>
</evidence>
<evidence type="ECO:0000259" key="2">
    <source>
        <dbReference type="PROSITE" id="PS50110"/>
    </source>
</evidence>
<evidence type="ECO:0000313" key="3">
    <source>
        <dbReference type="EMBL" id="SUE14316.1"/>
    </source>
</evidence>